<proteinExistence type="predicted"/>
<dbReference type="AlphaFoldDB" id="A0A6A6QE57"/>
<accession>A0A6A6QE57</accession>
<name>A0A6A6QE57_9PEZI</name>
<protein>
    <submittedName>
        <fullName evidence="2">Uncharacterized protein</fullName>
    </submittedName>
</protein>
<evidence type="ECO:0000313" key="2">
    <source>
        <dbReference type="EMBL" id="KAF2490300.1"/>
    </source>
</evidence>
<dbReference type="Proteomes" id="UP000799750">
    <property type="component" value="Unassembled WGS sequence"/>
</dbReference>
<sequence>MSDTSHQSTPETAQETLRRVMKNAQQLMDEREQAKKDGEAKLEHVFNERGAPLEPVLANLAQQQAINREIAEAIPKLRSAIAAVNEESRRLRLGISIILVKAALLQIEVDRIRVNDERD</sequence>
<evidence type="ECO:0000256" key="1">
    <source>
        <dbReference type="SAM" id="Coils"/>
    </source>
</evidence>
<evidence type="ECO:0000313" key="3">
    <source>
        <dbReference type="Proteomes" id="UP000799750"/>
    </source>
</evidence>
<gene>
    <name evidence="2" type="ORF">BU16DRAFT_566332</name>
</gene>
<keyword evidence="3" id="KW-1185">Reference proteome</keyword>
<organism evidence="2 3">
    <name type="scientific">Lophium mytilinum</name>
    <dbReference type="NCBI Taxonomy" id="390894"/>
    <lineage>
        <taxon>Eukaryota</taxon>
        <taxon>Fungi</taxon>
        <taxon>Dikarya</taxon>
        <taxon>Ascomycota</taxon>
        <taxon>Pezizomycotina</taxon>
        <taxon>Dothideomycetes</taxon>
        <taxon>Pleosporomycetidae</taxon>
        <taxon>Mytilinidiales</taxon>
        <taxon>Mytilinidiaceae</taxon>
        <taxon>Lophium</taxon>
    </lineage>
</organism>
<reference evidence="2" key="1">
    <citation type="journal article" date="2020" name="Stud. Mycol.">
        <title>101 Dothideomycetes genomes: a test case for predicting lifestyles and emergence of pathogens.</title>
        <authorList>
            <person name="Haridas S."/>
            <person name="Albert R."/>
            <person name="Binder M."/>
            <person name="Bloem J."/>
            <person name="Labutti K."/>
            <person name="Salamov A."/>
            <person name="Andreopoulos B."/>
            <person name="Baker S."/>
            <person name="Barry K."/>
            <person name="Bills G."/>
            <person name="Bluhm B."/>
            <person name="Cannon C."/>
            <person name="Castanera R."/>
            <person name="Culley D."/>
            <person name="Daum C."/>
            <person name="Ezra D."/>
            <person name="Gonzalez J."/>
            <person name="Henrissat B."/>
            <person name="Kuo A."/>
            <person name="Liang C."/>
            <person name="Lipzen A."/>
            <person name="Lutzoni F."/>
            <person name="Magnuson J."/>
            <person name="Mondo S."/>
            <person name="Nolan M."/>
            <person name="Ohm R."/>
            <person name="Pangilinan J."/>
            <person name="Park H.-J."/>
            <person name="Ramirez L."/>
            <person name="Alfaro M."/>
            <person name="Sun H."/>
            <person name="Tritt A."/>
            <person name="Yoshinaga Y."/>
            <person name="Zwiers L.-H."/>
            <person name="Turgeon B."/>
            <person name="Goodwin S."/>
            <person name="Spatafora J."/>
            <person name="Crous P."/>
            <person name="Grigoriev I."/>
        </authorList>
    </citation>
    <scope>NUCLEOTIDE SEQUENCE</scope>
    <source>
        <strain evidence="2">CBS 269.34</strain>
    </source>
</reference>
<keyword evidence="1" id="KW-0175">Coiled coil</keyword>
<dbReference type="EMBL" id="MU004197">
    <property type="protein sequence ID" value="KAF2490300.1"/>
    <property type="molecule type" value="Genomic_DNA"/>
</dbReference>
<feature type="coiled-coil region" evidence="1">
    <location>
        <begin position="14"/>
        <end position="41"/>
    </location>
</feature>